<evidence type="ECO:0000313" key="1">
    <source>
        <dbReference type="EMBL" id="RDX91759.1"/>
    </source>
</evidence>
<sequence>MSNLTIKLKSLKLELDSKPGNTLIAKGDKFSLKQCPKNDLERNEMQKMSYASVVGNLMCAQVYTRPDIAFVLGVLDRYLSDSRTQHWNMNIKLKWEIVRNL</sequence>
<dbReference type="OrthoDB" id="413361at2759"/>
<feature type="non-terminal residue" evidence="1">
    <location>
        <position position="1"/>
    </location>
</feature>
<keyword evidence="2" id="KW-1185">Reference proteome</keyword>
<dbReference type="AlphaFoldDB" id="A0A371GMG6"/>
<organism evidence="1 2">
    <name type="scientific">Mucuna pruriens</name>
    <name type="common">Velvet bean</name>
    <name type="synonym">Dolichos pruriens</name>
    <dbReference type="NCBI Taxonomy" id="157652"/>
    <lineage>
        <taxon>Eukaryota</taxon>
        <taxon>Viridiplantae</taxon>
        <taxon>Streptophyta</taxon>
        <taxon>Embryophyta</taxon>
        <taxon>Tracheophyta</taxon>
        <taxon>Spermatophyta</taxon>
        <taxon>Magnoliopsida</taxon>
        <taxon>eudicotyledons</taxon>
        <taxon>Gunneridae</taxon>
        <taxon>Pentapetalae</taxon>
        <taxon>rosids</taxon>
        <taxon>fabids</taxon>
        <taxon>Fabales</taxon>
        <taxon>Fabaceae</taxon>
        <taxon>Papilionoideae</taxon>
        <taxon>50 kb inversion clade</taxon>
        <taxon>NPAAA clade</taxon>
        <taxon>indigoferoid/millettioid clade</taxon>
        <taxon>Phaseoleae</taxon>
        <taxon>Mucuna</taxon>
    </lineage>
</organism>
<evidence type="ECO:0008006" key="3">
    <source>
        <dbReference type="Google" id="ProtNLM"/>
    </source>
</evidence>
<protein>
    <recommendedName>
        <fullName evidence="3">Retrovirus-related Pol polyprotein from transposon TNT 1-94</fullName>
    </recommendedName>
</protein>
<dbReference type="Proteomes" id="UP000257109">
    <property type="component" value="Unassembled WGS sequence"/>
</dbReference>
<gene>
    <name evidence="1" type="ORF">CR513_26219</name>
</gene>
<proteinExistence type="predicted"/>
<name>A0A371GMG6_MUCPR</name>
<evidence type="ECO:0000313" key="2">
    <source>
        <dbReference type="Proteomes" id="UP000257109"/>
    </source>
</evidence>
<accession>A0A371GMG6</accession>
<dbReference type="EMBL" id="QJKJ01005042">
    <property type="protein sequence ID" value="RDX91759.1"/>
    <property type="molecule type" value="Genomic_DNA"/>
</dbReference>
<reference evidence="1" key="1">
    <citation type="submission" date="2018-05" db="EMBL/GenBank/DDBJ databases">
        <title>Draft genome of Mucuna pruriens seed.</title>
        <authorList>
            <person name="Nnadi N.E."/>
            <person name="Vos R."/>
            <person name="Hasami M.H."/>
            <person name="Devisetty U.K."/>
            <person name="Aguiy J.C."/>
        </authorList>
    </citation>
    <scope>NUCLEOTIDE SEQUENCE [LARGE SCALE GENOMIC DNA]</scope>
    <source>
        <strain evidence="1">JCA_2017</strain>
    </source>
</reference>
<comment type="caution">
    <text evidence="1">The sequence shown here is derived from an EMBL/GenBank/DDBJ whole genome shotgun (WGS) entry which is preliminary data.</text>
</comment>